<evidence type="ECO:0000256" key="1">
    <source>
        <dbReference type="SAM" id="Phobius"/>
    </source>
</evidence>
<evidence type="ECO:0008006" key="4">
    <source>
        <dbReference type="Google" id="ProtNLM"/>
    </source>
</evidence>
<feature type="transmembrane region" description="Helical" evidence="1">
    <location>
        <begin position="220"/>
        <end position="243"/>
    </location>
</feature>
<keyword evidence="3" id="KW-1185">Reference proteome</keyword>
<dbReference type="InterPro" id="IPR009003">
    <property type="entry name" value="Peptidase_S1_PA"/>
</dbReference>
<comment type="caution">
    <text evidence="2">The sequence shown here is derived from an EMBL/GenBank/DDBJ whole genome shotgun (WGS) entry which is preliminary data.</text>
</comment>
<accession>A0ABD1DPI9</accession>
<gene>
    <name evidence="2" type="ORF">pipiens_006882</name>
</gene>
<dbReference type="SUPFAM" id="SSF50494">
    <property type="entry name" value="Trypsin-like serine proteases"/>
    <property type="match status" value="1"/>
</dbReference>
<protein>
    <recommendedName>
        <fullName evidence="4">Peptidase S1 domain-containing protein</fullName>
    </recommendedName>
</protein>
<dbReference type="AlphaFoldDB" id="A0ABD1DPI9"/>
<keyword evidence="1" id="KW-0472">Membrane</keyword>
<evidence type="ECO:0000313" key="2">
    <source>
        <dbReference type="EMBL" id="KAL1401105.1"/>
    </source>
</evidence>
<dbReference type="Proteomes" id="UP001562425">
    <property type="component" value="Unassembled WGS sequence"/>
</dbReference>
<sequence length="250" mass="26921">MKVFLPAVPCPAATPSNTICILETNDQDYDDLERSFCSVDLGSPALKINPSSKEVTLVGLVTMAPRDCFNPTEPLILTNVTGYEPWIAQTTSPRITDWKRFRARILIMAGSTVALHCQHCLFEGCDGADAGQEEQIECNVHTVNRLYHHLAALANLEGLLSAPTEDFACFQVVISDGAKNGTVKSCAFAESDICSAWKPAIRVESCQVWNGSTQTTAYSLAGLPAGGVVGGFYWIVALPLIALKIGSIKL</sequence>
<proteinExistence type="predicted"/>
<keyword evidence="1" id="KW-1133">Transmembrane helix</keyword>
<organism evidence="2 3">
    <name type="scientific">Culex pipiens pipiens</name>
    <name type="common">Northern house mosquito</name>
    <dbReference type="NCBI Taxonomy" id="38569"/>
    <lineage>
        <taxon>Eukaryota</taxon>
        <taxon>Metazoa</taxon>
        <taxon>Ecdysozoa</taxon>
        <taxon>Arthropoda</taxon>
        <taxon>Hexapoda</taxon>
        <taxon>Insecta</taxon>
        <taxon>Pterygota</taxon>
        <taxon>Neoptera</taxon>
        <taxon>Endopterygota</taxon>
        <taxon>Diptera</taxon>
        <taxon>Nematocera</taxon>
        <taxon>Culicoidea</taxon>
        <taxon>Culicidae</taxon>
        <taxon>Culicinae</taxon>
        <taxon>Culicini</taxon>
        <taxon>Culex</taxon>
        <taxon>Culex</taxon>
    </lineage>
</organism>
<dbReference type="EMBL" id="JBEHCU010005040">
    <property type="protein sequence ID" value="KAL1401105.1"/>
    <property type="molecule type" value="Genomic_DNA"/>
</dbReference>
<evidence type="ECO:0000313" key="3">
    <source>
        <dbReference type="Proteomes" id="UP001562425"/>
    </source>
</evidence>
<dbReference type="Gene3D" id="2.40.10.10">
    <property type="entry name" value="Trypsin-like serine proteases"/>
    <property type="match status" value="1"/>
</dbReference>
<keyword evidence="1" id="KW-0812">Transmembrane</keyword>
<dbReference type="InterPro" id="IPR043504">
    <property type="entry name" value="Peptidase_S1_PA_chymotrypsin"/>
</dbReference>
<reference evidence="2 3" key="1">
    <citation type="submission" date="2024-05" db="EMBL/GenBank/DDBJ databases">
        <title>Culex pipiens pipiens assembly and annotation.</title>
        <authorList>
            <person name="Alout H."/>
            <person name="Durand T."/>
        </authorList>
    </citation>
    <scope>NUCLEOTIDE SEQUENCE [LARGE SCALE GENOMIC DNA]</scope>
    <source>
        <strain evidence="2">HA-2024</strain>
        <tissue evidence="2">Whole body</tissue>
    </source>
</reference>
<name>A0ABD1DPI9_CULPP</name>